<evidence type="ECO:0000313" key="1">
    <source>
        <dbReference type="EMBL" id="KKN74520.1"/>
    </source>
</evidence>
<protein>
    <submittedName>
        <fullName evidence="1">Uncharacterized protein</fullName>
    </submittedName>
</protein>
<dbReference type="EMBL" id="LAZR01000324">
    <property type="protein sequence ID" value="KKN74520.1"/>
    <property type="molecule type" value="Genomic_DNA"/>
</dbReference>
<proteinExistence type="predicted"/>
<dbReference type="AlphaFoldDB" id="A0A0F9SZZ5"/>
<organism evidence="1">
    <name type="scientific">marine sediment metagenome</name>
    <dbReference type="NCBI Taxonomy" id="412755"/>
    <lineage>
        <taxon>unclassified sequences</taxon>
        <taxon>metagenomes</taxon>
        <taxon>ecological metagenomes</taxon>
    </lineage>
</organism>
<comment type="caution">
    <text evidence="1">The sequence shown here is derived from an EMBL/GenBank/DDBJ whole genome shotgun (WGS) entry which is preliminary data.</text>
</comment>
<gene>
    <name evidence="1" type="ORF">LCGC14_0389370</name>
</gene>
<sequence>MVEIDKGIPLKEENPKAGARKYPYDQMVVGDSFFSKRSLASSTKLAEKRTGFIFTQRAVARGYRIWRTH</sequence>
<reference evidence="1" key="1">
    <citation type="journal article" date="2015" name="Nature">
        <title>Complex archaea that bridge the gap between prokaryotes and eukaryotes.</title>
        <authorList>
            <person name="Spang A."/>
            <person name="Saw J.H."/>
            <person name="Jorgensen S.L."/>
            <person name="Zaremba-Niedzwiedzka K."/>
            <person name="Martijn J."/>
            <person name="Lind A.E."/>
            <person name="van Eijk R."/>
            <person name="Schleper C."/>
            <person name="Guy L."/>
            <person name="Ettema T.J."/>
        </authorList>
    </citation>
    <scope>NUCLEOTIDE SEQUENCE</scope>
</reference>
<name>A0A0F9SZZ5_9ZZZZ</name>
<accession>A0A0F9SZZ5</accession>